<gene>
    <name evidence="2" type="ORF">KO481_27335</name>
</gene>
<keyword evidence="3" id="KW-1185">Reference proteome</keyword>
<feature type="compositionally biased region" description="Polar residues" evidence="1">
    <location>
        <begin position="159"/>
        <end position="171"/>
    </location>
</feature>
<evidence type="ECO:0000256" key="1">
    <source>
        <dbReference type="SAM" id="MobiDB-lite"/>
    </source>
</evidence>
<organism evidence="2 3">
    <name type="scientific">Nocardia albiluteola</name>
    <dbReference type="NCBI Taxonomy" id="2842303"/>
    <lineage>
        <taxon>Bacteria</taxon>
        <taxon>Bacillati</taxon>
        <taxon>Actinomycetota</taxon>
        <taxon>Actinomycetes</taxon>
        <taxon>Mycobacteriales</taxon>
        <taxon>Nocardiaceae</taxon>
        <taxon>Nocardia</taxon>
    </lineage>
</organism>
<feature type="region of interest" description="Disordered" evidence="1">
    <location>
        <begin position="144"/>
        <end position="208"/>
    </location>
</feature>
<dbReference type="EMBL" id="JAHKNI010000010">
    <property type="protein sequence ID" value="MBU3065228.1"/>
    <property type="molecule type" value="Genomic_DNA"/>
</dbReference>
<dbReference type="Proteomes" id="UP000733379">
    <property type="component" value="Unassembled WGS sequence"/>
</dbReference>
<name>A0ABS6B523_9NOCA</name>
<evidence type="ECO:0000313" key="3">
    <source>
        <dbReference type="Proteomes" id="UP000733379"/>
    </source>
</evidence>
<evidence type="ECO:0000313" key="2">
    <source>
        <dbReference type="EMBL" id="MBU3065228.1"/>
    </source>
</evidence>
<dbReference type="RefSeq" id="WP_215921193.1">
    <property type="nucleotide sequence ID" value="NZ_JAHKNI010000010.1"/>
</dbReference>
<sequence length="208" mass="22059">MDQYVVRDVVRDVIGDVAVNELFIVDGLGLYDDDTVIRRLKRGGKRNEPLGFGVEEVTALATPVLWLALDEMAKRLAGRAADGAVTGVKGVLRKVFHKETGKKTLPELSEEELAEVERLLVELAATRGLDSELAQTIATVTMARLRKDPVPGDPDTTEKPSTAGNSAQPDSTAVGDSAQSVPATADDSPKSSPTTADNSTESGRTTTA</sequence>
<feature type="compositionally biased region" description="Polar residues" evidence="1">
    <location>
        <begin position="190"/>
        <end position="208"/>
    </location>
</feature>
<accession>A0ABS6B523</accession>
<protein>
    <submittedName>
        <fullName evidence="2">Uncharacterized protein</fullName>
    </submittedName>
</protein>
<proteinExistence type="predicted"/>
<comment type="caution">
    <text evidence="2">The sequence shown here is derived from an EMBL/GenBank/DDBJ whole genome shotgun (WGS) entry which is preliminary data.</text>
</comment>
<reference evidence="2 3" key="1">
    <citation type="submission" date="2021-06" db="EMBL/GenBank/DDBJ databases">
        <title>Actinomycetes sequencing.</title>
        <authorList>
            <person name="Shan Q."/>
        </authorList>
    </citation>
    <scope>NUCLEOTIDE SEQUENCE [LARGE SCALE GENOMIC DNA]</scope>
    <source>
        <strain evidence="2 3">NEAU-G5</strain>
    </source>
</reference>